<feature type="domain" description="EF-hand" evidence="3">
    <location>
        <begin position="72"/>
        <end position="107"/>
    </location>
</feature>
<dbReference type="SUPFAM" id="SSF47473">
    <property type="entry name" value="EF-hand"/>
    <property type="match status" value="1"/>
</dbReference>
<dbReference type="InterPro" id="IPR002048">
    <property type="entry name" value="EF_hand_dom"/>
</dbReference>
<dbReference type="Proteomes" id="UP001189429">
    <property type="component" value="Unassembled WGS sequence"/>
</dbReference>
<organism evidence="4 5">
    <name type="scientific">Prorocentrum cordatum</name>
    <dbReference type="NCBI Taxonomy" id="2364126"/>
    <lineage>
        <taxon>Eukaryota</taxon>
        <taxon>Sar</taxon>
        <taxon>Alveolata</taxon>
        <taxon>Dinophyceae</taxon>
        <taxon>Prorocentrales</taxon>
        <taxon>Prorocentraceae</taxon>
        <taxon>Prorocentrum</taxon>
    </lineage>
</organism>
<accession>A0ABN9R523</accession>
<reference evidence="4" key="1">
    <citation type="submission" date="2023-10" db="EMBL/GenBank/DDBJ databases">
        <authorList>
            <person name="Chen Y."/>
            <person name="Shah S."/>
            <person name="Dougan E. K."/>
            <person name="Thang M."/>
            <person name="Chan C."/>
        </authorList>
    </citation>
    <scope>NUCLEOTIDE SEQUENCE [LARGE SCALE GENOMIC DNA]</scope>
</reference>
<feature type="coiled-coil region" evidence="1">
    <location>
        <begin position="170"/>
        <end position="197"/>
    </location>
</feature>
<keyword evidence="5" id="KW-1185">Reference proteome</keyword>
<evidence type="ECO:0000259" key="3">
    <source>
        <dbReference type="PROSITE" id="PS50222"/>
    </source>
</evidence>
<dbReference type="PROSITE" id="PS50222">
    <property type="entry name" value="EF_HAND_2"/>
    <property type="match status" value="1"/>
</dbReference>
<keyword evidence="1" id="KW-0175">Coiled coil</keyword>
<proteinExistence type="predicted"/>
<evidence type="ECO:0000313" key="5">
    <source>
        <dbReference type="Proteomes" id="UP001189429"/>
    </source>
</evidence>
<dbReference type="Gene3D" id="1.10.238.10">
    <property type="entry name" value="EF-hand"/>
    <property type="match status" value="1"/>
</dbReference>
<evidence type="ECO:0000256" key="1">
    <source>
        <dbReference type="SAM" id="Coils"/>
    </source>
</evidence>
<name>A0ABN9R523_9DINO</name>
<dbReference type="InterPro" id="IPR011992">
    <property type="entry name" value="EF-hand-dom_pair"/>
</dbReference>
<gene>
    <name evidence="4" type="ORF">PCOR1329_LOCUS16968</name>
</gene>
<dbReference type="EMBL" id="CAUYUJ010005225">
    <property type="protein sequence ID" value="CAK0812784.1"/>
    <property type="molecule type" value="Genomic_DNA"/>
</dbReference>
<sequence>MNVVTGVFVQTALQSAEKGEDSLIEERIIALFPSTDKLSLDHKGGRALITLKEIQARLEDPQVERDLKAINVSRSEAEYIFELLDVNDCGEIGVEDFVAACIRLHGGAKSIDVLTVMQESRHSCRKLEEVSASRLELADSVGLLHEGQRQLASALEEQRRGPQPAGWAGDAEACRTLDRLEEQLRSVEDAVQSVLQRSSDVRLLEALVETFVAGGCQQAGTGGSEAPSKAAQPGLRGCDEEVRGA</sequence>
<comment type="caution">
    <text evidence="4">The sequence shown here is derived from an EMBL/GenBank/DDBJ whole genome shotgun (WGS) entry which is preliminary data.</text>
</comment>
<feature type="region of interest" description="Disordered" evidence="2">
    <location>
        <begin position="219"/>
        <end position="245"/>
    </location>
</feature>
<protein>
    <recommendedName>
        <fullName evidence="3">EF-hand domain-containing protein</fullName>
    </recommendedName>
</protein>
<evidence type="ECO:0000313" key="4">
    <source>
        <dbReference type="EMBL" id="CAK0812784.1"/>
    </source>
</evidence>
<evidence type="ECO:0000256" key="2">
    <source>
        <dbReference type="SAM" id="MobiDB-lite"/>
    </source>
</evidence>